<dbReference type="AlphaFoldDB" id="A0A8J5I0M6"/>
<proteinExistence type="predicted"/>
<reference evidence="1" key="1">
    <citation type="submission" date="2021-01" db="EMBL/GenBank/DDBJ databases">
        <title>Phytophthora aleatoria, a newly-described species from Pinus radiata is distinct from Phytophthora cactorum isolates based on comparative genomics.</title>
        <authorList>
            <person name="Mcdougal R."/>
            <person name="Panda P."/>
            <person name="Williams N."/>
            <person name="Studholme D.J."/>
        </authorList>
    </citation>
    <scope>NUCLEOTIDE SEQUENCE</scope>
    <source>
        <strain evidence="1">NZFS 4037</strain>
    </source>
</reference>
<evidence type="ECO:0000313" key="2">
    <source>
        <dbReference type="Proteomes" id="UP000709295"/>
    </source>
</evidence>
<keyword evidence="2" id="KW-1185">Reference proteome</keyword>
<dbReference type="Proteomes" id="UP000709295">
    <property type="component" value="Unassembled WGS sequence"/>
</dbReference>
<name>A0A8J5I0M6_9STRA</name>
<accession>A0A8J5I0M6</accession>
<gene>
    <name evidence="1" type="ORF">JG688_00017587</name>
</gene>
<dbReference type="EMBL" id="JAENGY010002697">
    <property type="protein sequence ID" value="KAG6943458.1"/>
    <property type="molecule type" value="Genomic_DNA"/>
</dbReference>
<sequence length="141" mass="16272">KKTYDPELLSFVGCYVKEHPCFYIEELQAELRARFGTGPAGLSASSILRLSKFNLGLSRKVIERRAREAVPRTIEALVAKMRSWYSYPAQFLFVDETSTNGLDCVRRYAWAKRGERAIVRTPFACGERVSILFQKLYFNNY</sequence>
<organism evidence="1 2">
    <name type="scientific">Phytophthora aleatoria</name>
    <dbReference type="NCBI Taxonomy" id="2496075"/>
    <lineage>
        <taxon>Eukaryota</taxon>
        <taxon>Sar</taxon>
        <taxon>Stramenopiles</taxon>
        <taxon>Oomycota</taxon>
        <taxon>Peronosporomycetes</taxon>
        <taxon>Peronosporales</taxon>
        <taxon>Peronosporaceae</taxon>
        <taxon>Phytophthora</taxon>
    </lineage>
</organism>
<protein>
    <submittedName>
        <fullName evidence="1">Uncharacterized protein</fullName>
    </submittedName>
</protein>
<comment type="caution">
    <text evidence="1">The sequence shown here is derived from an EMBL/GenBank/DDBJ whole genome shotgun (WGS) entry which is preliminary data.</text>
</comment>
<evidence type="ECO:0000313" key="1">
    <source>
        <dbReference type="EMBL" id="KAG6943458.1"/>
    </source>
</evidence>
<feature type="non-terminal residue" evidence="1">
    <location>
        <position position="1"/>
    </location>
</feature>